<evidence type="ECO:0000256" key="1">
    <source>
        <dbReference type="ARBA" id="ARBA00004613"/>
    </source>
</evidence>
<dbReference type="OrthoDB" id="6380398at2759"/>
<keyword evidence="9" id="KW-1015">Disulfide bond</keyword>
<evidence type="ECO:0000256" key="10">
    <source>
        <dbReference type="ARBA" id="ARBA00052079"/>
    </source>
</evidence>
<dbReference type="InterPro" id="IPR050127">
    <property type="entry name" value="Serine_Proteases_S1"/>
</dbReference>
<dbReference type="InterPro" id="IPR043504">
    <property type="entry name" value="Peptidase_S1_PA_chymotrypsin"/>
</dbReference>
<comment type="subcellular location">
    <subcellularLocation>
        <location evidence="1">Secreted</location>
    </subcellularLocation>
</comment>
<feature type="domain" description="Peptidase S1" evidence="13">
    <location>
        <begin position="111"/>
        <end position="355"/>
    </location>
</feature>
<dbReference type="GO" id="GO:0042381">
    <property type="term" value="P:hemolymph coagulation"/>
    <property type="evidence" value="ECO:0007669"/>
    <property type="project" value="UniProtKB-KW"/>
</dbReference>
<dbReference type="EMBL" id="LNIX01000021">
    <property type="protein sequence ID" value="OXA43665.1"/>
    <property type="molecule type" value="Genomic_DNA"/>
</dbReference>
<evidence type="ECO:0000256" key="11">
    <source>
        <dbReference type="ARBA" id="ARBA00066707"/>
    </source>
</evidence>
<keyword evidence="2" id="KW-0964">Secreted</keyword>
<evidence type="ECO:0000256" key="6">
    <source>
        <dbReference type="ARBA" id="ARBA00022801"/>
    </source>
</evidence>
<comment type="caution">
    <text evidence="14">The sequence shown here is derived from an EMBL/GenBank/DDBJ whole genome shotgun (WGS) entry which is preliminary data.</text>
</comment>
<dbReference type="Gene3D" id="2.40.10.10">
    <property type="entry name" value="Trypsin-like serine proteases"/>
    <property type="match status" value="1"/>
</dbReference>
<keyword evidence="15" id="KW-1185">Reference proteome</keyword>
<dbReference type="STRING" id="158441.A0A226DDI9"/>
<gene>
    <name evidence="14" type="ORF">Fcan01_21476</name>
</gene>
<reference evidence="14 15" key="1">
    <citation type="submission" date="2015-12" db="EMBL/GenBank/DDBJ databases">
        <title>The genome of Folsomia candida.</title>
        <authorList>
            <person name="Faddeeva A."/>
            <person name="Derks M.F."/>
            <person name="Anvar Y."/>
            <person name="Smit S."/>
            <person name="Van Straalen N."/>
            <person name="Roelofs D."/>
        </authorList>
    </citation>
    <scope>NUCLEOTIDE SEQUENCE [LARGE SCALE GENOMIC DNA]</scope>
    <source>
        <strain evidence="14 15">VU population</strain>
        <tissue evidence="14">Whole body</tissue>
    </source>
</reference>
<dbReference type="GO" id="GO:0005615">
    <property type="term" value="C:extracellular space"/>
    <property type="evidence" value="ECO:0007669"/>
    <property type="project" value="TreeGrafter"/>
</dbReference>
<sequence>MLTTATFSKAEYFVIYILLVTVQRFETAPNGKDEYDFEEVTLDQEVTPSVDVEYHTEEPRTAYVDPAWECGRSPVLNGVDSYHPPDFLTGDNSDNNGNSQTPRKKVPPGLIINGTEVQRGEIPWMVAITKYQYNRVPRWKVVCGGVLLNDRFVLTASHCLQGRYKDTLEVVFNVDDSSLITNDVRVIRRKIKRVILHPEYNSVTIDNDIALIEITKPLEISEVARNVWPVCLPAHDDEDYSHIGTVAGWGYTKWIENKAAPANASAYLRKVYIPILTHEECLQTKLPSKNNVTENMLCAGYVEDGGKDSCLNDSGGPLTVEENGRTRVVGIVSWGIGCGLKGYPGVYTRVMSMRN</sequence>
<accession>A0A226DDI9</accession>
<protein>
    <recommendedName>
        <fullName evidence="11">limulus clotting factor C</fullName>
        <ecNumber evidence="11">3.4.21.84</ecNumber>
    </recommendedName>
</protein>
<evidence type="ECO:0000256" key="8">
    <source>
        <dbReference type="ARBA" id="ARBA00022825"/>
    </source>
</evidence>
<keyword evidence="4" id="KW-0645">Protease</keyword>
<name>A0A226DDI9_FOLCA</name>
<keyword evidence="5" id="KW-0732">Signal</keyword>
<comment type="catalytic activity">
    <reaction evidence="10">
        <text>Selective cleavage of 103-Arg-|-Ser-104 and 124-Ile-|-Ile-125 bonds in Limulus clotting factor B to form activated factor B. Cleavage of -Pro-Arg-|-Xaa- bonds in synthetic substrates.</text>
        <dbReference type="EC" id="3.4.21.84"/>
    </reaction>
</comment>
<dbReference type="PRINTS" id="PR00722">
    <property type="entry name" value="CHYMOTRYPSIN"/>
</dbReference>
<dbReference type="SUPFAM" id="SSF50494">
    <property type="entry name" value="Trypsin-like serine proteases"/>
    <property type="match status" value="1"/>
</dbReference>
<dbReference type="OMA" id="PRWKVVC"/>
<dbReference type="Pfam" id="PF00089">
    <property type="entry name" value="Trypsin"/>
    <property type="match status" value="1"/>
</dbReference>
<evidence type="ECO:0000256" key="5">
    <source>
        <dbReference type="ARBA" id="ARBA00022729"/>
    </source>
</evidence>
<dbReference type="AlphaFoldDB" id="A0A226DDI9"/>
<dbReference type="InterPro" id="IPR009003">
    <property type="entry name" value="Peptidase_S1_PA"/>
</dbReference>
<dbReference type="PANTHER" id="PTHR24264">
    <property type="entry name" value="TRYPSIN-RELATED"/>
    <property type="match status" value="1"/>
</dbReference>
<dbReference type="PROSITE" id="PS50240">
    <property type="entry name" value="TRYPSIN_DOM"/>
    <property type="match status" value="1"/>
</dbReference>
<dbReference type="PROSITE" id="PS00134">
    <property type="entry name" value="TRYPSIN_HIS"/>
    <property type="match status" value="1"/>
</dbReference>
<evidence type="ECO:0000256" key="2">
    <source>
        <dbReference type="ARBA" id="ARBA00022525"/>
    </source>
</evidence>
<evidence type="ECO:0000313" key="15">
    <source>
        <dbReference type="Proteomes" id="UP000198287"/>
    </source>
</evidence>
<dbReference type="FunFam" id="2.40.10.10:FF:000120">
    <property type="entry name" value="Putative serine protease"/>
    <property type="match status" value="1"/>
</dbReference>
<keyword evidence="8" id="KW-0720">Serine protease</keyword>
<proteinExistence type="predicted"/>
<dbReference type="EC" id="3.4.21.84" evidence="11"/>
<dbReference type="SMART" id="SM00020">
    <property type="entry name" value="Tryp_SPc"/>
    <property type="match status" value="1"/>
</dbReference>
<dbReference type="Proteomes" id="UP000198287">
    <property type="component" value="Unassembled WGS sequence"/>
</dbReference>
<dbReference type="InterPro" id="IPR001314">
    <property type="entry name" value="Peptidase_S1A"/>
</dbReference>
<evidence type="ECO:0000256" key="4">
    <source>
        <dbReference type="ARBA" id="ARBA00022670"/>
    </source>
</evidence>
<evidence type="ECO:0000256" key="3">
    <source>
        <dbReference type="ARBA" id="ARBA00022659"/>
    </source>
</evidence>
<dbReference type="CDD" id="cd00190">
    <property type="entry name" value="Tryp_SPc"/>
    <property type="match status" value="1"/>
</dbReference>
<organism evidence="14 15">
    <name type="scientific">Folsomia candida</name>
    <name type="common">Springtail</name>
    <dbReference type="NCBI Taxonomy" id="158441"/>
    <lineage>
        <taxon>Eukaryota</taxon>
        <taxon>Metazoa</taxon>
        <taxon>Ecdysozoa</taxon>
        <taxon>Arthropoda</taxon>
        <taxon>Hexapoda</taxon>
        <taxon>Collembola</taxon>
        <taxon>Entomobryomorpha</taxon>
        <taxon>Isotomoidea</taxon>
        <taxon>Isotomidae</taxon>
        <taxon>Proisotominae</taxon>
        <taxon>Folsomia</taxon>
    </lineage>
</organism>
<dbReference type="InterPro" id="IPR001254">
    <property type="entry name" value="Trypsin_dom"/>
</dbReference>
<dbReference type="GO" id="GO:0006508">
    <property type="term" value="P:proteolysis"/>
    <property type="evidence" value="ECO:0007669"/>
    <property type="project" value="UniProtKB-KW"/>
</dbReference>
<feature type="compositionally biased region" description="Polar residues" evidence="12">
    <location>
        <begin position="90"/>
        <end position="101"/>
    </location>
</feature>
<keyword evidence="7" id="KW-0353">Hemolymph clotting</keyword>
<dbReference type="PANTHER" id="PTHR24264:SF65">
    <property type="entry name" value="SRCR DOMAIN-CONTAINING PROTEIN"/>
    <property type="match status" value="1"/>
</dbReference>
<keyword evidence="6" id="KW-0378">Hydrolase</keyword>
<dbReference type="GO" id="GO:0004252">
    <property type="term" value="F:serine-type endopeptidase activity"/>
    <property type="evidence" value="ECO:0007669"/>
    <property type="project" value="InterPro"/>
</dbReference>
<keyword evidence="3" id="KW-0768">Sushi</keyword>
<evidence type="ECO:0000256" key="9">
    <source>
        <dbReference type="ARBA" id="ARBA00023157"/>
    </source>
</evidence>
<dbReference type="InterPro" id="IPR018114">
    <property type="entry name" value="TRYPSIN_HIS"/>
</dbReference>
<evidence type="ECO:0000313" key="14">
    <source>
        <dbReference type="EMBL" id="OXA43665.1"/>
    </source>
</evidence>
<feature type="region of interest" description="Disordered" evidence="12">
    <location>
        <begin position="86"/>
        <end position="109"/>
    </location>
</feature>
<evidence type="ECO:0000256" key="7">
    <source>
        <dbReference type="ARBA" id="ARBA00022820"/>
    </source>
</evidence>
<evidence type="ECO:0000256" key="12">
    <source>
        <dbReference type="SAM" id="MobiDB-lite"/>
    </source>
</evidence>
<evidence type="ECO:0000259" key="13">
    <source>
        <dbReference type="PROSITE" id="PS50240"/>
    </source>
</evidence>